<dbReference type="GeneID" id="106668153"/>
<dbReference type="Proteomes" id="UP000494040">
    <property type="component" value="Unassembled WGS sequence"/>
</dbReference>
<dbReference type="OrthoDB" id="10576893at2759"/>
<keyword evidence="2" id="KW-1185">Reference proteome</keyword>
<reference evidence="1" key="1">
    <citation type="submission" date="2022-01" db="UniProtKB">
        <authorList>
            <consortium name="EnsemblMetazoa"/>
        </authorList>
    </citation>
    <scope>IDENTIFICATION</scope>
</reference>
<dbReference type="AlphaFoldDB" id="A0A8I6RY42"/>
<accession>A0A8I6RY42</accession>
<dbReference type="EnsemblMetazoa" id="XM_014396647.2">
    <property type="protein sequence ID" value="XP_014252133.1"/>
    <property type="gene ID" value="LOC106668153"/>
</dbReference>
<organism evidence="1 2">
    <name type="scientific">Cimex lectularius</name>
    <name type="common">Bed bug</name>
    <name type="synonym">Acanthia lectularia</name>
    <dbReference type="NCBI Taxonomy" id="79782"/>
    <lineage>
        <taxon>Eukaryota</taxon>
        <taxon>Metazoa</taxon>
        <taxon>Ecdysozoa</taxon>
        <taxon>Arthropoda</taxon>
        <taxon>Hexapoda</taxon>
        <taxon>Insecta</taxon>
        <taxon>Pterygota</taxon>
        <taxon>Neoptera</taxon>
        <taxon>Paraneoptera</taxon>
        <taxon>Hemiptera</taxon>
        <taxon>Heteroptera</taxon>
        <taxon>Panheteroptera</taxon>
        <taxon>Cimicomorpha</taxon>
        <taxon>Cimicidae</taxon>
        <taxon>Cimex</taxon>
    </lineage>
</organism>
<name>A0A8I6RY42_CIMLE</name>
<evidence type="ECO:0000313" key="1">
    <source>
        <dbReference type="EnsemblMetazoa" id="XP_014252133.1"/>
    </source>
</evidence>
<protein>
    <submittedName>
        <fullName evidence="1">Uncharacterized protein</fullName>
    </submittedName>
</protein>
<dbReference type="KEGG" id="clec:106668153"/>
<sequence length="318" mass="37091">MEFYDYFTDLGEIIIPEILDSSEINNTVIENLREMKGKFMVGFMIEVALNPTLVVQEPSDVEQVMTQDEIRKVYALNFFKNRKLKYKQLIHSLAEEQTDGMKNLKDKFLNDLNSLSSTRDMDTDEEAYQALKNHLTMVQKRLISIEKRNEAVQLEFEKKLARLKYVDKKNTELEKLYLNPVIEAHNKLKGGESLNDEETMQVIYAKWKGLNVRLRRTLKKVHQHYLNLFCKRNLAFSFLVKQVGNRERCIFLNTTANPEEGWASTQPVSPESSDSDLFETSESCFPHTLAAIGNNVVDMSRIHYQIDRMKRITKNLVH</sequence>
<dbReference type="RefSeq" id="XP_014252133.1">
    <property type="nucleotide sequence ID" value="XM_014396647.2"/>
</dbReference>
<proteinExistence type="predicted"/>
<evidence type="ECO:0000313" key="2">
    <source>
        <dbReference type="Proteomes" id="UP000494040"/>
    </source>
</evidence>